<reference evidence="2 3" key="1">
    <citation type="submission" date="2022-06" db="EMBL/GenBank/DDBJ databases">
        <title>Halogeometricum sp. a new haloarchaeum isolate from saline soil.</title>
        <authorList>
            <person name="Strakova D."/>
            <person name="Galisteo C."/>
            <person name="Sanchez-Porro C."/>
            <person name="Ventosa A."/>
        </authorList>
    </citation>
    <scope>NUCLEOTIDE SEQUENCE [LARGE SCALE GENOMIC DNA]</scope>
    <source>
        <strain evidence="2 3">S1BR25-6</strain>
    </source>
</reference>
<feature type="transmembrane region" description="Helical" evidence="1">
    <location>
        <begin position="69"/>
        <end position="87"/>
    </location>
</feature>
<keyword evidence="1" id="KW-0812">Transmembrane</keyword>
<dbReference type="Proteomes" id="UP001257060">
    <property type="component" value="Unassembled WGS sequence"/>
</dbReference>
<organism evidence="2 3">
    <name type="scientific">Halogeometricum salsisoli</name>
    <dbReference type="NCBI Taxonomy" id="2950536"/>
    <lineage>
        <taxon>Archaea</taxon>
        <taxon>Methanobacteriati</taxon>
        <taxon>Methanobacteriota</taxon>
        <taxon>Stenosarchaea group</taxon>
        <taxon>Halobacteria</taxon>
        <taxon>Halobacteriales</taxon>
        <taxon>Haloferacaceae</taxon>
        <taxon>Halogeometricum</taxon>
    </lineage>
</organism>
<evidence type="ECO:0000313" key="3">
    <source>
        <dbReference type="Proteomes" id="UP001257060"/>
    </source>
</evidence>
<keyword evidence="1" id="KW-0472">Membrane</keyword>
<keyword evidence="3" id="KW-1185">Reference proteome</keyword>
<protein>
    <submittedName>
        <fullName evidence="2">Uncharacterized protein</fullName>
    </submittedName>
</protein>
<feature type="transmembrane region" description="Helical" evidence="1">
    <location>
        <begin position="36"/>
        <end position="57"/>
    </location>
</feature>
<keyword evidence="1" id="KW-1133">Transmembrane helix</keyword>
<name>A0ABU2GHS5_9EURY</name>
<gene>
    <name evidence="2" type="ORF">NDI76_16585</name>
</gene>
<evidence type="ECO:0000313" key="2">
    <source>
        <dbReference type="EMBL" id="MDS0300365.1"/>
    </source>
</evidence>
<accession>A0ABU2GHS5</accession>
<dbReference type="EMBL" id="JAMQOP010000003">
    <property type="protein sequence ID" value="MDS0300365.1"/>
    <property type="molecule type" value="Genomic_DNA"/>
</dbReference>
<comment type="caution">
    <text evidence="2">The sequence shown here is derived from an EMBL/GenBank/DDBJ whole genome shotgun (WGS) entry which is preliminary data.</text>
</comment>
<evidence type="ECO:0000256" key="1">
    <source>
        <dbReference type="SAM" id="Phobius"/>
    </source>
</evidence>
<proteinExistence type="predicted"/>
<sequence length="88" mass="9476">MTDIRSAFSTTDPTPDSDSLRLGGVLGVVAALFERFLFAFDAITVAVLLALVGVVLALRGERWWRDAGWAFLATGLAILVVLPVLLLF</sequence>
<dbReference type="RefSeq" id="WP_310925263.1">
    <property type="nucleotide sequence ID" value="NZ_JAMQOP010000003.1"/>
</dbReference>